<accession>A0ABV5H118</accession>
<organism evidence="2 3">
    <name type="scientific">Algibacter miyuki</name>
    <dbReference type="NCBI Taxonomy" id="1306933"/>
    <lineage>
        <taxon>Bacteria</taxon>
        <taxon>Pseudomonadati</taxon>
        <taxon>Bacteroidota</taxon>
        <taxon>Flavobacteriia</taxon>
        <taxon>Flavobacteriales</taxon>
        <taxon>Flavobacteriaceae</taxon>
        <taxon>Algibacter</taxon>
    </lineage>
</organism>
<proteinExistence type="predicted"/>
<keyword evidence="1" id="KW-1133">Transmembrane helix</keyword>
<keyword evidence="3" id="KW-1185">Reference proteome</keyword>
<gene>
    <name evidence="2" type="ORF">ACFFU1_10755</name>
</gene>
<evidence type="ECO:0000256" key="1">
    <source>
        <dbReference type="SAM" id="Phobius"/>
    </source>
</evidence>
<name>A0ABV5H118_9FLAO</name>
<sequence>MSKILNVLALLLLGGWAIGFFIYNLVILSHVLLALATLLLIIKVLKEK</sequence>
<evidence type="ECO:0008006" key="4">
    <source>
        <dbReference type="Google" id="ProtNLM"/>
    </source>
</evidence>
<keyword evidence="1" id="KW-0812">Transmembrane</keyword>
<evidence type="ECO:0000313" key="2">
    <source>
        <dbReference type="EMBL" id="MFB9105384.1"/>
    </source>
</evidence>
<dbReference type="RefSeq" id="WP_290274278.1">
    <property type="nucleotide sequence ID" value="NZ_JAUFQP010000015.1"/>
</dbReference>
<feature type="transmembrane region" description="Helical" evidence="1">
    <location>
        <begin position="27"/>
        <end position="45"/>
    </location>
</feature>
<keyword evidence="1" id="KW-0472">Membrane</keyword>
<evidence type="ECO:0000313" key="3">
    <source>
        <dbReference type="Proteomes" id="UP001589590"/>
    </source>
</evidence>
<reference evidence="2 3" key="1">
    <citation type="submission" date="2024-09" db="EMBL/GenBank/DDBJ databases">
        <authorList>
            <person name="Sun Q."/>
            <person name="Mori K."/>
        </authorList>
    </citation>
    <scope>NUCLEOTIDE SEQUENCE [LARGE SCALE GENOMIC DNA]</scope>
    <source>
        <strain evidence="2 3">CECT 8300</strain>
    </source>
</reference>
<dbReference type="Proteomes" id="UP001589590">
    <property type="component" value="Unassembled WGS sequence"/>
</dbReference>
<dbReference type="EMBL" id="JBHMFA010000006">
    <property type="protein sequence ID" value="MFB9105384.1"/>
    <property type="molecule type" value="Genomic_DNA"/>
</dbReference>
<comment type="caution">
    <text evidence="2">The sequence shown here is derived from an EMBL/GenBank/DDBJ whole genome shotgun (WGS) entry which is preliminary data.</text>
</comment>
<protein>
    <recommendedName>
        <fullName evidence="4">Lmo0937 family membrane protein</fullName>
    </recommendedName>
</protein>